<keyword evidence="1" id="KW-0472">Membrane</keyword>
<evidence type="ECO:0000256" key="1">
    <source>
        <dbReference type="SAM" id="Phobius"/>
    </source>
</evidence>
<evidence type="ECO:0000313" key="2">
    <source>
        <dbReference type="EMBL" id="ETL88521.1"/>
    </source>
</evidence>
<reference evidence="2" key="1">
    <citation type="submission" date="2013-11" db="EMBL/GenBank/DDBJ databases">
        <title>The Genome Sequence of Phytophthora parasitica CHvinca01.</title>
        <authorList>
            <consortium name="The Broad Institute Genomics Platform"/>
            <person name="Russ C."/>
            <person name="Tyler B."/>
            <person name="Panabieres F."/>
            <person name="Shan W."/>
            <person name="Tripathy S."/>
            <person name="Grunwald N."/>
            <person name="Machado M."/>
            <person name="Johnson C.S."/>
            <person name="Arredondo F."/>
            <person name="Hong C."/>
            <person name="Coffey M."/>
            <person name="Young S.K."/>
            <person name="Zeng Q."/>
            <person name="Gargeya S."/>
            <person name="Fitzgerald M."/>
            <person name="Abouelleil A."/>
            <person name="Alvarado L."/>
            <person name="Chapman S.B."/>
            <person name="Gainer-Dewar J."/>
            <person name="Goldberg J."/>
            <person name="Griggs A."/>
            <person name="Gujja S."/>
            <person name="Hansen M."/>
            <person name="Howarth C."/>
            <person name="Imamovic A."/>
            <person name="Ireland A."/>
            <person name="Larimer J."/>
            <person name="McCowan C."/>
            <person name="Murphy C."/>
            <person name="Pearson M."/>
            <person name="Poon T.W."/>
            <person name="Priest M."/>
            <person name="Roberts A."/>
            <person name="Saif S."/>
            <person name="Shea T."/>
            <person name="Sykes S."/>
            <person name="Wortman J."/>
            <person name="Nusbaum C."/>
            <person name="Birren B."/>
        </authorList>
    </citation>
    <scope>NUCLEOTIDE SEQUENCE [LARGE SCALE GENOMIC DNA]</scope>
    <source>
        <strain evidence="2">CHvinca01</strain>
    </source>
</reference>
<dbReference type="VEuPathDB" id="FungiDB:PPTG_03051"/>
<gene>
    <name evidence="2" type="ORF">L917_12409</name>
</gene>
<keyword evidence="1" id="KW-0812">Transmembrane</keyword>
<dbReference type="Proteomes" id="UP000054423">
    <property type="component" value="Unassembled WGS sequence"/>
</dbReference>
<protein>
    <submittedName>
        <fullName evidence="2">Uncharacterized protein</fullName>
    </submittedName>
</protein>
<sequence>MLPLGDSTNDKKVPTIIYEDMENGDYGTFLGQMDRPKTTTASQYTYRKWLILTILSVLTAINQGICYSYAPIASIVEKRWEERVSLSLERFCPRTLRNESSQTTEAYPFP</sequence>
<proteinExistence type="predicted"/>
<keyword evidence="1" id="KW-1133">Transmembrane helix</keyword>
<accession>W2KTL1</accession>
<dbReference type="EMBL" id="KI680737">
    <property type="protein sequence ID" value="ETL88521.1"/>
    <property type="molecule type" value="Genomic_DNA"/>
</dbReference>
<dbReference type="AlphaFoldDB" id="W2KTL1"/>
<organism evidence="2">
    <name type="scientific">Phytophthora nicotianae</name>
    <name type="common">Potato buckeye rot agent</name>
    <name type="synonym">Phytophthora parasitica</name>
    <dbReference type="NCBI Taxonomy" id="4792"/>
    <lineage>
        <taxon>Eukaryota</taxon>
        <taxon>Sar</taxon>
        <taxon>Stramenopiles</taxon>
        <taxon>Oomycota</taxon>
        <taxon>Peronosporomycetes</taxon>
        <taxon>Peronosporales</taxon>
        <taxon>Peronosporaceae</taxon>
        <taxon>Phytophthora</taxon>
    </lineage>
</organism>
<name>W2KTL1_PHYNI</name>
<feature type="transmembrane region" description="Helical" evidence="1">
    <location>
        <begin position="49"/>
        <end position="70"/>
    </location>
</feature>
<dbReference type="OrthoDB" id="422206at2759"/>